<sequence>MDSRLLIALLNPSIALVLATAFSVLWFYQRQRRYLAVLATGYVCAASGFLLQYFILPFGFTATKLISNIGFLAAGSCIAGAIIARSGRRVPFAAIGVLALGGLASLCWFMFVFSNITWRIFAINFALGGISLLAAAELRHVRRNGPIETVLLVFSLVASANFFVRTVLVIGLHGAFADYEDFYRSTYWTTALLSHAVLSLLLALTLLSAAALDVVTTLSSDARTDPLSRLFNRRGFEERAAVLLDRCDRAGMPVALVLADLDHFKAINDIYGHQAGDRVIADFAGRLQQAAGSRGVAGRLGGEEFALILPGTDLAAARMLAEAVRVAFSSGMVDGLPSGVRITASFGVASRSGNEPLEPMMRRADEALYKAKQNGRDSVRMSYERPYTAPELKLAG</sequence>
<protein>
    <recommendedName>
        <fullName evidence="1">diguanylate cyclase</fullName>
        <ecNumber evidence="1">2.7.7.65</ecNumber>
    </recommendedName>
</protein>
<accession>A0ABY2Q6X5</accession>
<feature type="transmembrane region" description="Helical" evidence="3">
    <location>
        <begin position="192"/>
        <end position="215"/>
    </location>
</feature>
<gene>
    <name evidence="5" type="ORF">E6C48_10195</name>
</gene>
<evidence type="ECO:0000256" key="2">
    <source>
        <dbReference type="ARBA" id="ARBA00034247"/>
    </source>
</evidence>
<organism evidence="5 6">
    <name type="scientific">Ollibium composti</name>
    <dbReference type="NCBI Taxonomy" id="2675109"/>
    <lineage>
        <taxon>Bacteria</taxon>
        <taxon>Pseudomonadati</taxon>
        <taxon>Pseudomonadota</taxon>
        <taxon>Alphaproteobacteria</taxon>
        <taxon>Hyphomicrobiales</taxon>
        <taxon>Phyllobacteriaceae</taxon>
        <taxon>Ollibium</taxon>
    </lineage>
</organism>
<dbReference type="InterPro" id="IPR000160">
    <property type="entry name" value="GGDEF_dom"/>
</dbReference>
<keyword evidence="3" id="KW-0812">Transmembrane</keyword>
<evidence type="ECO:0000259" key="4">
    <source>
        <dbReference type="PROSITE" id="PS50887"/>
    </source>
</evidence>
<name>A0ABY2Q6X5_9HYPH</name>
<dbReference type="EMBL" id="SSNY01000005">
    <property type="protein sequence ID" value="THF57379.1"/>
    <property type="molecule type" value="Genomic_DNA"/>
</dbReference>
<proteinExistence type="predicted"/>
<feature type="transmembrane region" description="Helical" evidence="3">
    <location>
        <begin position="35"/>
        <end position="59"/>
    </location>
</feature>
<dbReference type="PROSITE" id="PS50887">
    <property type="entry name" value="GGDEF"/>
    <property type="match status" value="1"/>
</dbReference>
<evidence type="ECO:0000313" key="5">
    <source>
        <dbReference type="EMBL" id="THF57379.1"/>
    </source>
</evidence>
<evidence type="ECO:0000256" key="3">
    <source>
        <dbReference type="SAM" id="Phobius"/>
    </source>
</evidence>
<reference evidence="5 6" key="1">
    <citation type="submission" date="2019-04" db="EMBL/GenBank/DDBJ databases">
        <title>Mesorhizobium composti sp. nov., isolated from compost.</title>
        <authorList>
            <person name="Lin S.-Y."/>
            <person name="Hameed A."/>
            <person name="Hsieh Y.-T."/>
            <person name="Young C.-C."/>
        </authorList>
    </citation>
    <scope>NUCLEOTIDE SEQUENCE [LARGE SCALE GENOMIC DNA]</scope>
    <source>
        <strain evidence="5 6">CC-YTH430</strain>
    </source>
</reference>
<dbReference type="EC" id="2.7.7.65" evidence="1"/>
<dbReference type="Pfam" id="PF00990">
    <property type="entry name" value="GGDEF"/>
    <property type="match status" value="1"/>
</dbReference>
<feature type="transmembrane region" description="Helical" evidence="3">
    <location>
        <begin position="117"/>
        <end position="138"/>
    </location>
</feature>
<dbReference type="Gene3D" id="3.30.70.270">
    <property type="match status" value="1"/>
</dbReference>
<dbReference type="SMART" id="SM00267">
    <property type="entry name" value="GGDEF"/>
    <property type="match status" value="1"/>
</dbReference>
<comment type="catalytic activity">
    <reaction evidence="2">
        <text>2 GTP = 3',3'-c-di-GMP + 2 diphosphate</text>
        <dbReference type="Rhea" id="RHEA:24898"/>
        <dbReference type="ChEBI" id="CHEBI:33019"/>
        <dbReference type="ChEBI" id="CHEBI:37565"/>
        <dbReference type="ChEBI" id="CHEBI:58805"/>
        <dbReference type="EC" id="2.7.7.65"/>
    </reaction>
</comment>
<dbReference type="RefSeq" id="WP_136356772.1">
    <property type="nucleotide sequence ID" value="NZ_SSNY01000005.1"/>
</dbReference>
<keyword evidence="3" id="KW-0472">Membrane</keyword>
<dbReference type="InterPro" id="IPR043128">
    <property type="entry name" value="Rev_trsase/Diguanyl_cyclase"/>
</dbReference>
<dbReference type="Proteomes" id="UP000306441">
    <property type="component" value="Unassembled WGS sequence"/>
</dbReference>
<feature type="domain" description="GGDEF" evidence="4">
    <location>
        <begin position="252"/>
        <end position="384"/>
    </location>
</feature>
<dbReference type="PANTHER" id="PTHR45138:SF9">
    <property type="entry name" value="DIGUANYLATE CYCLASE DGCM-RELATED"/>
    <property type="match status" value="1"/>
</dbReference>
<feature type="transmembrane region" description="Helical" evidence="3">
    <location>
        <begin position="150"/>
        <end position="172"/>
    </location>
</feature>
<dbReference type="InterPro" id="IPR050469">
    <property type="entry name" value="Diguanylate_Cyclase"/>
</dbReference>
<feature type="transmembrane region" description="Helical" evidence="3">
    <location>
        <begin position="65"/>
        <end position="83"/>
    </location>
</feature>
<keyword evidence="3" id="KW-1133">Transmembrane helix</keyword>
<dbReference type="CDD" id="cd01949">
    <property type="entry name" value="GGDEF"/>
    <property type="match status" value="1"/>
</dbReference>
<feature type="transmembrane region" description="Helical" evidence="3">
    <location>
        <begin position="90"/>
        <end position="111"/>
    </location>
</feature>
<dbReference type="NCBIfam" id="TIGR00254">
    <property type="entry name" value="GGDEF"/>
    <property type="match status" value="1"/>
</dbReference>
<keyword evidence="6" id="KW-1185">Reference proteome</keyword>
<evidence type="ECO:0000256" key="1">
    <source>
        <dbReference type="ARBA" id="ARBA00012528"/>
    </source>
</evidence>
<dbReference type="PANTHER" id="PTHR45138">
    <property type="entry name" value="REGULATORY COMPONENTS OF SENSORY TRANSDUCTION SYSTEM"/>
    <property type="match status" value="1"/>
</dbReference>
<dbReference type="InterPro" id="IPR029787">
    <property type="entry name" value="Nucleotide_cyclase"/>
</dbReference>
<evidence type="ECO:0000313" key="6">
    <source>
        <dbReference type="Proteomes" id="UP000306441"/>
    </source>
</evidence>
<dbReference type="SUPFAM" id="SSF55073">
    <property type="entry name" value="Nucleotide cyclase"/>
    <property type="match status" value="1"/>
</dbReference>
<feature type="transmembrane region" description="Helical" evidence="3">
    <location>
        <begin position="6"/>
        <end position="28"/>
    </location>
</feature>
<comment type="caution">
    <text evidence="5">The sequence shown here is derived from an EMBL/GenBank/DDBJ whole genome shotgun (WGS) entry which is preliminary data.</text>
</comment>